<sequence length="57" mass="6468">MGKNVPAVWKSLFAKFSKEDPVRATGMPVEGSAPDFTKPRFGQERKRMQGRRPHPNN</sequence>
<dbReference type="Proteomes" id="UP000075683">
    <property type="component" value="Unassembled WGS sequence"/>
</dbReference>
<protein>
    <submittedName>
        <fullName evidence="2">Uncharacterized protein</fullName>
    </submittedName>
</protein>
<feature type="compositionally biased region" description="Basic residues" evidence="1">
    <location>
        <begin position="48"/>
        <end position="57"/>
    </location>
</feature>
<dbReference type="AlphaFoldDB" id="A0A150M005"/>
<accession>A0A150M005</accession>
<feature type="region of interest" description="Disordered" evidence="1">
    <location>
        <begin position="17"/>
        <end position="57"/>
    </location>
</feature>
<organism evidence="2 3">
    <name type="scientific">Caldibacillus debilis</name>
    <dbReference type="NCBI Taxonomy" id="301148"/>
    <lineage>
        <taxon>Bacteria</taxon>
        <taxon>Bacillati</taxon>
        <taxon>Bacillota</taxon>
        <taxon>Bacilli</taxon>
        <taxon>Bacillales</taxon>
        <taxon>Bacillaceae</taxon>
        <taxon>Caldibacillus</taxon>
    </lineage>
</organism>
<reference evidence="2 3" key="1">
    <citation type="submission" date="2016-01" db="EMBL/GenBank/DDBJ databases">
        <title>Draft Genome Sequences of Seven Thermophilic Sporeformers Isolated from Foods.</title>
        <authorList>
            <person name="Berendsen E.M."/>
            <person name="Wells-Bennik M.H."/>
            <person name="Krawcyk A.O."/>
            <person name="De Jong A."/>
            <person name="Holsappel S."/>
            <person name="Eijlander R.T."/>
            <person name="Kuipers O.P."/>
        </authorList>
    </citation>
    <scope>NUCLEOTIDE SEQUENCE [LARGE SCALE GENOMIC DNA]</scope>
    <source>
        <strain evidence="2 3">B4135</strain>
    </source>
</reference>
<evidence type="ECO:0000313" key="2">
    <source>
        <dbReference type="EMBL" id="KYD17711.1"/>
    </source>
</evidence>
<name>A0A150M005_9BACI</name>
<comment type="caution">
    <text evidence="2">The sequence shown here is derived from an EMBL/GenBank/DDBJ whole genome shotgun (WGS) entry which is preliminary data.</text>
</comment>
<feature type="compositionally biased region" description="Basic and acidic residues" evidence="1">
    <location>
        <begin position="37"/>
        <end position="47"/>
    </location>
</feature>
<dbReference type="EMBL" id="LQYT01000053">
    <property type="protein sequence ID" value="KYD17711.1"/>
    <property type="molecule type" value="Genomic_DNA"/>
</dbReference>
<dbReference type="STRING" id="301148.B4135_2382"/>
<evidence type="ECO:0000256" key="1">
    <source>
        <dbReference type="SAM" id="MobiDB-lite"/>
    </source>
</evidence>
<gene>
    <name evidence="2" type="ORF">B4135_2382</name>
</gene>
<evidence type="ECO:0000313" key="3">
    <source>
        <dbReference type="Proteomes" id="UP000075683"/>
    </source>
</evidence>
<proteinExistence type="predicted"/>